<name>A0A9J6DKI3_RHIMP</name>
<feature type="region of interest" description="Disordered" evidence="1">
    <location>
        <begin position="48"/>
        <end position="98"/>
    </location>
</feature>
<dbReference type="Proteomes" id="UP000821866">
    <property type="component" value="Chromosome 6"/>
</dbReference>
<proteinExistence type="predicted"/>
<reference evidence="2" key="2">
    <citation type="submission" date="2021-09" db="EMBL/GenBank/DDBJ databases">
        <authorList>
            <person name="Jia N."/>
            <person name="Wang J."/>
            <person name="Shi W."/>
            <person name="Du L."/>
            <person name="Sun Y."/>
            <person name="Zhan W."/>
            <person name="Jiang J."/>
            <person name="Wang Q."/>
            <person name="Zhang B."/>
            <person name="Ji P."/>
            <person name="Sakyi L.B."/>
            <person name="Cui X."/>
            <person name="Yuan T."/>
            <person name="Jiang B."/>
            <person name="Yang W."/>
            <person name="Lam T.T.-Y."/>
            <person name="Chang Q."/>
            <person name="Ding S."/>
            <person name="Wang X."/>
            <person name="Zhu J."/>
            <person name="Ruan X."/>
            <person name="Zhao L."/>
            <person name="Wei J."/>
            <person name="Que T."/>
            <person name="Du C."/>
            <person name="Cheng J."/>
            <person name="Dai P."/>
            <person name="Han X."/>
            <person name="Huang E."/>
            <person name="Gao Y."/>
            <person name="Liu J."/>
            <person name="Shao H."/>
            <person name="Ye R."/>
            <person name="Li L."/>
            <person name="Wei W."/>
            <person name="Wang X."/>
            <person name="Wang C."/>
            <person name="Huo Q."/>
            <person name="Li W."/>
            <person name="Guo W."/>
            <person name="Chen H."/>
            <person name="Chen S."/>
            <person name="Zhou L."/>
            <person name="Zhou L."/>
            <person name="Ni X."/>
            <person name="Tian J."/>
            <person name="Zhou Y."/>
            <person name="Sheng Y."/>
            <person name="Liu T."/>
            <person name="Pan Y."/>
            <person name="Xia L."/>
            <person name="Li J."/>
            <person name="Zhao F."/>
            <person name="Cao W."/>
        </authorList>
    </citation>
    <scope>NUCLEOTIDE SEQUENCE</scope>
    <source>
        <strain evidence="2">Rmic-2018</strain>
        <tissue evidence="2">Larvae</tissue>
    </source>
</reference>
<accession>A0A9J6DKI3</accession>
<protein>
    <submittedName>
        <fullName evidence="2">Uncharacterized protein</fullName>
    </submittedName>
</protein>
<sequence>MNSTYVLKEPADQASATSCGDNTRRPLFNSVKKLREFWTRWQSRENKVLTGNLNDPGSLSDDLGSFPGAVSHRQAPARARVPWRSEGGGSRSTLERRPLPRCRRLRDLARKVSSRFSGSTNDAFEDDDGAVVASAATAAAESTGFRDPDFTSIEEYSMRDPFLRDEGPSEFSCHAFSSVFSHHSVTESTIEAYADVSLEMAHRLRSRRAPRSQHCNSVLPSNLFRRSSLETRRSSYRRLRSISGEDDEAP</sequence>
<evidence type="ECO:0000313" key="3">
    <source>
        <dbReference type="Proteomes" id="UP000821866"/>
    </source>
</evidence>
<keyword evidence="3" id="KW-1185">Reference proteome</keyword>
<evidence type="ECO:0000256" key="1">
    <source>
        <dbReference type="SAM" id="MobiDB-lite"/>
    </source>
</evidence>
<evidence type="ECO:0000313" key="2">
    <source>
        <dbReference type="EMBL" id="KAH8022634.1"/>
    </source>
</evidence>
<organism evidence="2 3">
    <name type="scientific">Rhipicephalus microplus</name>
    <name type="common">Cattle tick</name>
    <name type="synonym">Boophilus microplus</name>
    <dbReference type="NCBI Taxonomy" id="6941"/>
    <lineage>
        <taxon>Eukaryota</taxon>
        <taxon>Metazoa</taxon>
        <taxon>Ecdysozoa</taxon>
        <taxon>Arthropoda</taxon>
        <taxon>Chelicerata</taxon>
        <taxon>Arachnida</taxon>
        <taxon>Acari</taxon>
        <taxon>Parasitiformes</taxon>
        <taxon>Ixodida</taxon>
        <taxon>Ixodoidea</taxon>
        <taxon>Ixodidae</taxon>
        <taxon>Rhipicephalinae</taxon>
        <taxon>Rhipicephalus</taxon>
        <taxon>Boophilus</taxon>
    </lineage>
</organism>
<dbReference type="AlphaFoldDB" id="A0A9J6DKI3"/>
<comment type="caution">
    <text evidence="2">The sequence shown here is derived from an EMBL/GenBank/DDBJ whole genome shotgun (WGS) entry which is preliminary data.</text>
</comment>
<feature type="region of interest" description="Disordered" evidence="1">
    <location>
        <begin position="1"/>
        <end position="25"/>
    </location>
</feature>
<reference evidence="2" key="1">
    <citation type="journal article" date="2020" name="Cell">
        <title>Large-Scale Comparative Analyses of Tick Genomes Elucidate Their Genetic Diversity and Vector Capacities.</title>
        <authorList>
            <consortium name="Tick Genome and Microbiome Consortium (TIGMIC)"/>
            <person name="Jia N."/>
            <person name="Wang J."/>
            <person name="Shi W."/>
            <person name="Du L."/>
            <person name="Sun Y."/>
            <person name="Zhan W."/>
            <person name="Jiang J.F."/>
            <person name="Wang Q."/>
            <person name="Zhang B."/>
            <person name="Ji P."/>
            <person name="Bell-Sakyi L."/>
            <person name="Cui X.M."/>
            <person name="Yuan T.T."/>
            <person name="Jiang B.G."/>
            <person name="Yang W.F."/>
            <person name="Lam T.T."/>
            <person name="Chang Q.C."/>
            <person name="Ding S.J."/>
            <person name="Wang X.J."/>
            <person name="Zhu J.G."/>
            <person name="Ruan X.D."/>
            <person name="Zhao L."/>
            <person name="Wei J.T."/>
            <person name="Ye R.Z."/>
            <person name="Que T.C."/>
            <person name="Du C.H."/>
            <person name="Zhou Y.H."/>
            <person name="Cheng J.X."/>
            <person name="Dai P.F."/>
            <person name="Guo W.B."/>
            <person name="Han X.H."/>
            <person name="Huang E.J."/>
            <person name="Li L.F."/>
            <person name="Wei W."/>
            <person name="Gao Y.C."/>
            <person name="Liu J.Z."/>
            <person name="Shao H.Z."/>
            <person name="Wang X."/>
            <person name="Wang C.C."/>
            <person name="Yang T.C."/>
            <person name="Huo Q.B."/>
            <person name="Li W."/>
            <person name="Chen H.Y."/>
            <person name="Chen S.E."/>
            <person name="Zhou L.G."/>
            <person name="Ni X.B."/>
            <person name="Tian J.H."/>
            <person name="Sheng Y."/>
            <person name="Liu T."/>
            <person name="Pan Y.S."/>
            <person name="Xia L.Y."/>
            <person name="Li J."/>
            <person name="Zhao F."/>
            <person name="Cao W.C."/>
        </authorList>
    </citation>
    <scope>NUCLEOTIDE SEQUENCE</scope>
    <source>
        <strain evidence="2">Rmic-2018</strain>
    </source>
</reference>
<gene>
    <name evidence="2" type="ORF">HPB51_000934</name>
</gene>
<dbReference type="EMBL" id="JABSTU010000008">
    <property type="protein sequence ID" value="KAH8022634.1"/>
    <property type="molecule type" value="Genomic_DNA"/>
</dbReference>